<dbReference type="PANTHER" id="PTHR30273">
    <property type="entry name" value="PERIPLASMIC SIGNAL SENSOR AND SIGMA FACTOR ACTIVATOR FECR-RELATED"/>
    <property type="match status" value="1"/>
</dbReference>
<evidence type="ECO:0000259" key="1">
    <source>
        <dbReference type="Pfam" id="PF04773"/>
    </source>
</evidence>
<comment type="caution">
    <text evidence="3">The sequence shown here is derived from an EMBL/GenBank/DDBJ whole genome shotgun (WGS) entry which is preliminary data.</text>
</comment>
<accession>A0A261R3X9</accession>
<dbReference type="AlphaFoldDB" id="A0A261R3X9"/>
<reference evidence="3" key="1">
    <citation type="submission" date="2017-05" db="EMBL/GenBank/DDBJ databases">
        <title>Complete and WGS of Bordetella genogroups.</title>
        <authorList>
            <person name="Spilker T."/>
            <person name="Lipuma J."/>
        </authorList>
    </citation>
    <scope>NUCLEOTIDE SEQUENCE</scope>
    <source>
        <strain evidence="3">AU21707</strain>
    </source>
</reference>
<dbReference type="Pfam" id="PF04773">
    <property type="entry name" value="FecR"/>
    <property type="match status" value="1"/>
</dbReference>
<evidence type="ECO:0000313" key="3">
    <source>
        <dbReference type="EMBL" id="OZI19362.1"/>
    </source>
</evidence>
<dbReference type="InterPro" id="IPR032623">
    <property type="entry name" value="FecR_N"/>
</dbReference>
<dbReference type="Gene3D" id="2.60.120.1440">
    <property type="match status" value="1"/>
</dbReference>
<feature type="domain" description="FecR N-terminal" evidence="2">
    <location>
        <begin position="15"/>
        <end position="54"/>
    </location>
</feature>
<evidence type="ECO:0000259" key="2">
    <source>
        <dbReference type="Pfam" id="PF16220"/>
    </source>
</evidence>
<proteinExistence type="predicted"/>
<keyword evidence="4" id="KW-1185">Reference proteome</keyword>
<organism evidence="3 4">
    <name type="scientific">Bordetella genomosp. 9</name>
    <dbReference type="NCBI Taxonomy" id="1416803"/>
    <lineage>
        <taxon>Bacteria</taxon>
        <taxon>Pseudomonadati</taxon>
        <taxon>Pseudomonadota</taxon>
        <taxon>Betaproteobacteria</taxon>
        <taxon>Burkholderiales</taxon>
        <taxon>Alcaligenaceae</taxon>
        <taxon>Bordetella</taxon>
    </lineage>
</organism>
<dbReference type="Proteomes" id="UP000216857">
    <property type="component" value="Unassembled WGS sequence"/>
</dbReference>
<gene>
    <name evidence="3" type="ORF">CAL26_17165</name>
</gene>
<feature type="domain" description="FecR protein" evidence="1">
    <location>
        <begin position="141"/>
        <end position="231"/>
    </location>
</feature>
<name>A0A261R3X9_9BORD</name>
<protein>
    <submittedName>
        <fullName evidence="3">Iron dicitrate transport regulator FecR</fullName>
    </submittedName>
</protein>
<dbReference type="PIRSF" id="PIRSF018266">
    <property type="entry name" value="FecR"/>
    <property type="match status" value="1"/>
</dbReference>
<dbReference type="STRING" id="1416803.CAL13_08395"/>
<dbReference type="PANTHER" id="PTHR30273:SF2">
    <property type="entry name" value="PROTEIN FECR"/>
    <property type="match status" value="1"/>
</dbReference>
<dbReference type="InterPro" id="IPR006860">
    <property type="entry name" value="FecR"/>
</dbReference>
<dbReference type="GO" id="GO:0016989">
    <property type="term" value="F:sigma factor antagonist activity"/>
    <property type="evidence" value="ECO:0007669"/>
    <property type="project" value="TreeGrafter"/>
</dbReference>
<dbReference type="OrthoDB" id="1100567at2"/>
<dbReference type="EMBL" id="NEVJ01000003">
    <property type="protein sequence ID" value="OZI19362.1"/>
    <property type="molecule type" value="Genomic_DNA"/>
</dbReference>
<dbReference type="InterPro" id="IPR012373">
    <property type="entry name" value="Ferrdict_sens_TM"/>
</dbReference>
<dbReference type="RefSeq" id="WP_094848020.1">
    <property type="nucleotide sequence ID" value="NZ_NEVJ01000003.1"/>
</dbReference>
<evidence type="ECO:0000313" key="4">
    <source>
        <dbReference type="Proteomes" id="UP000216857"/>
    </source>
</evidence>
<dbReference type="Pfam" id="PF16220">
    <property type="entry name" value="DUF4880"/>
    <property type="match status" value="1"/>
</dbReference>
<sequence>MDQDATPDKSTPVADQVVNWLLLLRSGRASQSDYADFLAWRAQNPMHESAWQQLTSALGSSFGRLSDFYPIGFSTSNSRPPLTPAMAAYRSTPRTPLPPAPVINPARRRFVASGAAAVTAVLVGTAVLNEIYPLHNLTADAATATGERRLYMLSDGSQMLLDARSRVQLDFAGAQRNVRLLEGAITVSVAHDPNRPFVVTTDQGTVRALGTRFMVRQQARRSLVVVHEHEVEIQTLEKARGVIGAGMGARFDDARVDSPRAELLADAAWETGWIAVRNRPLADVIAALRPYRGGILRVSMAAGGLPVTGQFPLDDTDATLDTLEQNVPINVRRYTPWLVTIDVVQA</sequence>